<dbReference type="EMBL" id="FQZM01000008">
    <property type="protein sequence ID" value="SHI64195.1"/>
    <property type="molecule type" value="Genomic_DNA"/>
</dbReference>
<evidence type="ECO:0000313" key="2">
    <source>
        <dbReference type="EMBL" id="SHI64195.1"/>
    </source>
</evidence>
<reference evidence="3" key="1">
    <citation type="submission" date="2016-11" db="EMBL/GenBank/DDBJ databases">
        <authorList>
            <person name="Varghese N."/>
            <person name="Submissions S."/>
        </authorList>
    </citation>
    <scope>NUCLEOTIDE SEQUENCE [LARGE SCALE GENOMIC DNA]</scope>
    <source>
        <strain evidence="3">DSM 16057</strain>
    </source>
</reference>
<dbReference type="STRING" id="1121432.SAMN02745219_00750"/>
<dbReference type="InterPro" id="IPR027417">
    <property type="entry name" value="P-loop_NTPase"/>
</dbReference>
<gene>
    <name evidence="2" type="ORF">SAMN02745219_00750</name>
</gene>
<dbReference type="InterPro" id="IPR050625">
    <property type="entry name" value="ParA/MinD_ATPase"/>
</dbReference>
<dbReference type="SUPFAM" id="SSF52540">
    <property type="entry name" value="P-loop containing nucleoside triphosphate hydrolases"/>
    <property type="match status" value="1"/>
</dbReference>
<name>A0A1M6CSX7_9FIRM</name>
<dbReference type="Gene3D" id="3.40.50.300">
    <property type="entry name" value="P-loop containing nucleotide triphosphate hydrolases"/>
    <property type="match status" value="1"/>
</dbReference>
<dbReference type="GO" id="GO:0051782">
    <property type="term" value="P:negative regulation of cell division"/>
    <property type="evidence" value="ECO:0007669"/>
    <property type="project" value="TreeGrafter"/>
</dbReference>
<dbReference type="Proteomes" id="UP000184529">
    <property type="component" value="Unassembled WGS sequence"/>
</dbReference>
<protein>
    <submittedName>
        <fullName evidence="2">CO dehydrogenase maturation factor</fullName>
    </submittedName>
</protein>
<dbReference type="GO" id="GO:0016887">
    <property type="term" value="F:ATP hydrolysis activity"/>
    <property type="evidence" value="ECO:0007669"/>
    <property type="project" value="TreeGrafter"/>
</dbReference>
<dbReference type="AlphaFoldDB" id="A0A1M6CSX7"/>
<dbReference type="RefSeq" id="WP_072867427.1">
    <property type="nucleotide sequence ID" value="NZ_FQZM01000008.1"/>
</dbReference>
<feature type="domain" description="CobQ/CobB/MinD/ParA nucleotide binding" evidence="1">
    <location>
        <begin position="8"/>
        <end position="232"/>
    </location>
</feature>
<evidence type="ECO:0000259" key="1">
    <source>
        <dbReference type="Pfam" id="PF01656"/>
    </source>
</evidence>
<keyword evidence="3" id="KW-1185">Reference proteome</keyword>
<dbReference type="PANTHER" id="PTHR43384">
    <property type="entry name" value="SEPTUM SITE-DETERMINING PROTEIN MIND HOMOLOG, CHLOROPLASTIC-RELATED"/>
    <property type="match status" value="1"/>
</dbReference>
<dbReference type="GO" id="GO:0005829">
    <property type="term" value="C:cytosol"/>
    <property type="evidence" value="ECO:0007669"/>
    <property type="project" value="TreeGrafter"/>
</dbReference>
<dbReference type="PIRSF" id="PIRSF005647">
    <property type="entry name" value="CooC"/>
    <property type="match status" value="1"/>
</dbReference>
<organism evidence="2 3">
    <name type="scientific">Desulfofundulus thermosubterraneus DSM 16057</name>
    <dbReference type="NCBI Taxonomy" id="1121432"/>
    <lineage>
        <taxon>Bacteria</taxon>
        <taxon>Bacillati</taxon>
        <taxon>Bacillota</taxon>
        <taxon>Clostridia</taxon>
        <taxon>Eubacteriales</taxon>
        <taxon>Peptococcaceae</taxon>
        <taxon>Desulfofundulus</taxon>
    </lineage>
</organism>
<dbReference type="PANTHER" id="PTHR43384:SF3">
    <property type="entry name" value="AAA+ ATPASE DOMAIN-CONTAINING PROTEIN"/>
    <property type="match status" value="1"/>
</dbReference>
<dbReference type="OrthoDB" id="7346657at2"/>
<sequence length="257" mass="27368">MLKIMICGRGGSGKSTLVTLLARALAERGKVLVVDTDESNLGLDKMLGLSTPAMTLMGCLGGKPAVREKLLASLQQKGSENTGFFTEDLSLASLPPECTGGEWPLRFLRIGKIERSLEGCACPMGAVARSFLKQLRVDQDEWVLVDTEAGVEHFGRGVVEGVDLVVMVVDPSHEAVLLAGRARALAAGVGKEFVAVLNKVDAVTEPFLRRELSEKGIPVRGAFGFSPEITKANLVGNPLPAGNYREQVKELLASLAI</sequence>
<accession>A0A1M6CSX7</accession>
<dbReference type="InterPro" id="IPR014433">
    <property type="entry name" value="CooC"/>
</dbReference>
<dbReference type="GO" id="GO:0009898">
    <property type="term" value="C:cytoplasmic side of plasma membrane"/>
    <property type="evidence" value="ECO:0007669"/>
    <property type="project" value="TreeGrafter"/>
</dbReference>
<dbReference type="InterPro" id="IPR002586">
    <property type="entry name" value="CobQ/CobB/MinD/ParA_Nub-bd_dom"/>
</dbReference>
<evidence type="ECO:0000313" key="3">
    <source>
        <dbReference type="Proteomes" id="UP000184529"/>
    </source>
</evidence>
<proteinExistence type="predicted"/>
<dbReference type="Pfam" id="PF01656">
    <property type="entry name" value="CbiA"/>
    <property type="match status" value="1"/>
</dbReference>
<dbReference type="GO" id="GO:0005524">
    <property type="term" value="F:ATP binding"/>
    <property type="evidence" value="ECO:0007669"/>
    <property type="project" value="TreeGrafter"/>
</dbReference>